<evidence type="ECO:0000256" key="5">
    <source>
        <dbReference type="PROSITE-ProRule" id="PRU00723"/>
    </source>
</evidence>
<feature type="zinc finger region" description="C3H1-type" evidence="5">
    <location>
        <begin position="74"/>
        <end position="101"/>
    </location>
</feature>
<name>A0A6A6TRY6_9PLEO</name>
<feature type="compositionally biased region" description="Polar residues" evidence="6">
    <location>
        <begin position="435"/>
        <end position="469"/>
    </location>
</feature>
<dbReference type="SMART" id="SM00356">
    <property type="entry name" value="ZnF_C3H1"/>
    <property type="match status" value="2"/>
</dbReference>
<dbReference type="GO" id="GO:0000209">
    <property type="term" value="P:protein polyubiquitination"/>
    <property type="evidence" value="ECO:0007669"/>
    <property type="project" value="InterPro"/>
</dbReference>
<dbReference type="Pfam" id="PF00642">
    <property type="entry name" value="zf-CCCH"/>
    <property type="match status" value="1"/>
</dbReference>
<accession>A0A6A6TRY6</accession>
<dbReference type="Pfam" id="PF18044">
    <property type="entry name" value="zf-CCCH_4"/>
    <property type="match status" value="1"/>
</dbReference>
<keyword evidence="2" id="KW-0677">Repeat</keyword>
<feature type="compositionally biased region" description="Gly residues" evidence="6">
    <location>
        <begin position="16"/>
        <end position="25"/>
    </location>
</feature>
<keyword evidence="4 5" id="KW-0862">Zinc</keyword>
<dbReference type="AlphaFoldDB" id="A0A6A6TRY6"/>
<keyword evidence="3 5" id="KW-0863">Zinc-finger</keyword>
<dbReference type="InterPro" id="IPR041367">
    <property type="entry name" value="Znf-CCCH_4"/>
</dbReference>
<evidence type="ECO:0000256" key="6">
    <source>
        <dbReference type="SAM" id="MobiDB-lite"/>
    </source>
</evidence>
<feature type="compositionally biased region" description="Acidic residues" evidence="6">
    <location>
        <begin position="522"/>
        <end position="534"/>
    </location>
</feature>
<dbReference type="GO" id="GO:0008270">
    <property type="term" value="F:zinc ion binding"/>
    <property type="evidence" value="ECO:0007669"/>
    <property type="project" value="UniProtKB-KW"/>
</dbReference>
<dbReference type="GO" id="GO:0061630">
    <property type="term" value="F:ubiquitin protein ligase activity"/>
    <property type="evidence" value="ECO:0007669"/>
    <property type="project" value="InterPro"/>
</dbReference>
<dbReference type="SUPFAM" id="SSF90229">
    <property type="entry name" value="CCCH zinc finger"/>
    <property type="match status" value="1"/>
</dbReference>
<evidence type="ECO:0000313" key="9">
    <source>
        <dbReference type="Proteomes" id="UP000799324"/>
    </source>
</evidence>
<feature type="zinc finger region" description="C3H1-type" evidence="5">
    <location>
        <begin position="45"/>
        <end position="72"/>
    </location>
</feature>
<sequence length="596" mass="62494">MAGANGNGPMPVPAGPHGGRMGNGHGANLREMGFGGPRSPPNNKSTSHVPCKFYRQGACQAGKACPFLHSDEPLAERAPCKYFTKGNCKFGPKCALAHILPNGHIVNRNVGGGGHFSRVNNIPPPAAGGSLLSMQATLGSNNFQYPVHDEYFTQQKSQYDMIPTIDTTFSSNPNSAYGSPPNDNGRLPISPIQKGLTVMDVPLPASFDSQGISHTARYGPLAASVPSKFLANSPPSSYQNDSPALRNLHNSAFGDDRGRSAALGSSPPESIETNLGRRIMHSEIGASRKGMISASVGARPPLAVNDEWDDSELIGRFEEDLIPSSLNDLLTPQEKMRRFSRDHGDNDGNSLSHRASHSRLGASPTASEIKAGSPSAATASPSRFQSLWGKSRPTNDAGYESGSLPGVSQFGHVGSPLRNSNLHPGASPSLRAVSRPTSGDASPFLSSPPRQASMSMISQQLQRTRLTSRASEEAVPGLGNNPLHPGVNRVTSGSSIGSSGGRLGMDRAVSSSSIGRERIDEEQGLFSMEEEEDLERGKGKDGASTTSSTSNKRLSGLSWGSGGKGSPNLAPIGGHRTVPNNPSGLGQHPGPWGNNA</sequence>
<feature type="domain" description="C3H1-type" evidence="7">
    <location>
        <begin position="45"/>
        <end position="72"/>
    </location>
</feature>
<evidence type="ECO:0000259" key="7">
    <source>
        <dbReference type="PROSITE" id="PS50103"/>
    </source>
</evidence>
<keyword evidence="1 5" id="KW-0479">Metal-binding</keyword>
<keyword evidence="9" id="KW-1185">Reference proteome</keyword>
<dbReference type="PANTHER" id="PTHR11224">
    <property type="entry name" value="MAKORIN-RELATED"/>
    <property type="match status" value="1"/>
</dbReference>
<dbReference type="InterPro" id="IPR036855">
    <property type="entry name" value="Znf_CCCH_sf"/>
</dbReference>
<feature type="compositionally biased region" description="Polar residues" evidence="6">
    <location>
        <begin position="233"/>
        <end position="242"/>
    </location>
</feature>
<gene>
    <name evidence="8" type="ORF">K491DRAFT_586573</name>
</gene>
<feature type="compositionally biased region" description="Low complexity" evidence="6">
    <location>
        <begin position="371"/>
        <end position="382"/>
    </location>
</feature>
<dbReference type="InterPro" id="IPR000571">
    <property type="entry name" value="Znf_CCCH"/>
</dbReference>
<dbReference type="PROSITE" id="PS50103">
    <property type="entry name" value="ZF_C3H1"/>
    <property type="match status" value="2"/>
</dbReference>
<proteinExistence type="predicted"/>
<evidence type="ECO:0000313" key="8">
    <source>
        <dbReference type="EMBL" id="KAF2661668.1"/>
    </source>
</evidence>
<evidence type="ECO:0000256" key="3">
    <source>
        <dbReference type="ARBA" id="ARBA00022771"/>
    </source>
</evidence>
<dbReference type="Gene3D" id="4.10.1000.10">
    <property type="entry name" value="Zinc finger, CCCH-type"/>
    <property type="match status" value="1"/>
</dbReference>
<feature type="compositionally biased region" description="Polar residues" evidence="6">
    <location>
        <begin position="543"/>
        <end position="553"/>
    </location>
</feature>
<reference evidence="8" key="1">
    <citation type="journal article" date="2020" name="Stud. Mycol.">
        <title>101 Dothideomycetes genomes: a test case for predicting lifestyles and emergence of pathogens.</title>
        <authorList>
            <person name="Haridas S."/>
            <person name="Albert R."/>
            <person name="Binder M."/>
            <person name="Bloem J."/>
            <person name="Labutti K."/>
            <person name="Salamov A."/>
            <person name="Andreopoulos B."/>
            <person name="Baker S."/>
            <person name="Barry K."/>
            <person name="Bills G."/>
            <person name="Bluhm B."/>
            <person name="Cannon C."/>
            <person name="Castanera R."/>
            <person name="Culley D."/>
            <person name="Daum C."/>
            <person name="Ezra D."/>
            <person name="Gonzalez J."/>
            <person name="Henrissat B."/>
            <person name="Kuo A."/>
            <person name="Liang C."/>
            <person name="Lipzen A."/>
            <person name="Lutzoni F."/>
            <person name="Magnuson J."/>
            <person name="Mondo S."/>
            <person name="Nolan M."/>
            <person name="Ohm R."/>
            <person name="Pangilinan J."/>
            <person name="Park H.-J."/>
            <person name="Ramirez L."/>
            <person name="Alfaro M."/>
            <person name="Sun H."/>
            <person name="Tritt A."/>
            <person name="Yoshinaga Y."/>
            <person name="Zwiers L.-H."/>
            <person name="Turgeon B."/>
            <person name="Goodwin S."/>
            <person name="Spatafora J."/>
            <person name="Crous P."/>
            <person name="Grigoriev I."/>
        </authorList>
    </citation>
    <scope>NUCLEOTIDE SEQUENCE</scope>
    <source>
        <strain evidence="8">CBS 122681</strain>
    </source>
</reference>
<evidence type="ECO:0000256" key="1">
    <source>
        <dbReference type="ARBA" id="ARBA00022723"/>
    </source>
</evidence>
<dbReference type="EMBL" id="MU004292">
    <property type="protein sequence ID" value="KAF2661668.1"/>
    <property type="molecule type" value="Genomic_DNA"/>
</dbReference>
<feature type="region of interest" description="Disordered" evidence="6">
    <location>
        <begin position="1"/>
        <end position="47"/>
    </location>
</feature>
<feature type="region of interest" description="Disordered" evidence="6">
    <location>
        <begin position="339"/>
        <end position="596"/>
    </location>
</feature>
<organism evidence="8 9">
    <name type="scientific">Lophiostoma macrostomum CBS 122681</name>
    <dbReference type="NCBI Taxonomy" id="1314788"/>
    <lineage>
        <taxon>Eukaryota</taxon>
        <taxon>Fungi</taxon>
        <taxon>Dikarya</taxon>
        <taxon>Ascomycota</taxon>
        <taxon>Pezizomycotina</taxon>
        <taxon>Dothideomycetes</taxon>
        <taxon>Pleosporomycetidae</taxon>
        <taxon>Pleosporales</taxon>
        <taxon>Lophiostomataceae</taxon>
        <taxon>Lophiostoma</taxon>
    </lineage>
</organism>
<evidence type="ECO:0000256" key="4">
    <source>
        <dbReference type="ARBA" id="ARBA00022833"/>
    </source>
</evidence>
<dbReference type="PANTHER" id="PTHR11224:SF10">
    <property type="entry name" value="IP09428P-RELATED"/>
    <property type="match status" value="1"/>
</dbReference>
<feature type="domain" description="C3H1-type" evidence="7">
    <location>
        <begin position="74"/>
        <end position="101"/>
    </location>
</feature>
<protein>
    <recommendedName>
        <fullName evidence="7">C3H1-type domain-containing protein</fullName>
    </recommendedName>
</protein>
<dbReference type="InterPro" id="IPR045072">
    <property type="entry name" value="MKRN-like"/>
</dbReference>
<evidence type="ECO:0000256" key="2">
    <source>
        <dbReference type="ARBA" id="ARBA00022737"/>
    </source>
</evidence>
<dbReference type="OrthoDB" id="411372at2759"/>
<dbReference type="Proteomes" id="UP000799324">
    <property type="component" value="Unassembled WGS sequence"/>
</dbReference>
<feature type="region of interest" description="Disordered" evidence="6">
    <location>
        <begin position="233"/>
        <end position="273"/>
    </location>
</feature>